<feature type="coiled-coil region" evidence="1">
    <location>
        <begin position="200"/>
        <end position="227"/>
    </location>
</feature>
<feature type="compositionally biased region" description="Low complexity" evidence="2">
    <location>
        <begin position="160"/>
        <end position="193"/>
    </location>
</feature>
<name>A0A1H5I2T9_9BRAD</name>
<feature type="region of interest" description="Disordered" evidence="2">
    <location>
        <begin position="273"/>
        <end position="312"/>
    </location>
</feature>
<accession>A0A1H5I2T9</accession>
<sequence>MQSTPNLRDTDPHDVFVIEPDASLAARADKASLDLLYDVLSRPSDPAPSQVRPDPELRIAPDFSASAAVPSVDAAARRTVADDVPVSDIKLGDTEISAHQPSTSKFARGAVMSLFALGSAIAAAAWQHYGDDAKAMMARYSPPFSLASLASPEKPPAAEPPAAAAVQAPAASQAAAQPAPPADNAAPVTATASPDQTQLIQSMARDLASMGQQINELKASIEQIKASQPQMASAPARTTEARLAEPAPRPRIVPPPAHPATATIRKPKQVFPYAPIAPASPPQQAAAPAQIAPQVQAAEDGGPVVRPPMPLH</sequence>
<feature type="compositionally biased region" description="Low complexity" evidence="2">
    <location>
        <begin position="274"/>
        <end position="298"/>
    </location>
</feature>
<organism evidence="3 4">
    <name type="scientific">Bradyrhizobium lablabi</name>
    <dbReference type="NCBI Taxonomy" id="722472"/>
    <lineage>
        <taxon>Bacteria</taxon>
        <taxon>Pseudomonadati</taxon>
        <taxon>Pseudomonadota</taxon>
        <taxon>Alphaproteobacteria</taxon>
        <taxon>Hyphomicrobiales</taxon>
        <taxon>Nitrobacteraceae</taxon>
        <taxon>Bradyrhizobium</taxon>
    </lineage>
</organism>
<evidence type="ECO:0000313" key="4">
    <source>
        <dbReference type="Proteomes" id="UP000183208"/>
    </source>
</evidence>
<dbReference type="AlphaFoldDB" id="A0A1H5I2T9"/>
<dbReference type="EMBL" id="FNTI01000001">
    <property type="protein sequence ID" value="SEE34603.1"/>
    <property type="molecule type" value="Genomic_DNA"/>
</dbReference>
<feature type="region of interest" description="Disordered" evidence="2">
    <location>
        <begin position="227"/>
        <end position="261"/>
    </location>
</feature>
<feature type="compositionally biased region" description="Pro residues" evidence="2">
    <location>
        <begin position="247"/>
        <end position="258"/>
    </location>
</feature>
<evidence type="ECO:0000313" key="3">
    <source>
        <dbReference type="EMBL" id="SEE34603.1"/>
    </source>
</evidence>
<protein>
    <submittedName>
        <fullName evidence="3">Uncharacterized protein</fullName>
    </submittedName>
</protein>
<dbReference type="RefSeq" id="WP_074828920.1">
    <property type="nucleotide sequence ID" value="NZ_FNTI01000001.1"/>
</dbReference>
<keyword evidence="1" id="KW-0175">Coiled coil</keyword>
<feature type="region of interest" description="Disordered" evidence="2">
    <location>
        <begin position="148"/>
        <end position="195"/>
    </location>
</feature>
<reference evidence="3 4" key="1">
    <citation type="submission" date="2016-10" db="EMBL/GenBank/DDBJ databases">
        <authorList>
            <person name="de Groot N.N."/>
        </authorList>
    </citation>
    <scope>NUCLEOTIDE SEQUENCE [LARGE SCALE GENOMIC DNA]</scope>
    <source>
        <strain evidence="3 4">GAS522</strain>
    </source>
</reference>
<dbReference type="Proteomes" id="UP000183208">
    <property type="component" value="Unassembled WGS sequence"/>
</dbReference>
<evidence type="ECO:0000256" key="2">
    <source>
        <dbReference type="SAM" id="MobiDB-lite"/>
    </source>
</evidence>
<proteinExistence type="predicted"/>
<dbReference type="OrthoDB" id="8255077at2"/>
<evidence type="ECO:0000256" key="1">
    <source>
        <dbReference type="SAM" id="Coils"/>
    </source>
</evidence>
<gene>
    <name evidence="3" type="ORF">SAMN05444171_7116</name>
</gene>